<evidence type="ECO:0000256" key="1">
    <source>
        <dbReference type="SAM" id="Phobius"/>
    </source>
</evidence>
<name>A0A6A0AQ50_9ACTN</name>
<comment type="caution">
    <text evidence="2">The sequence shown here is derived from an EMBL/GenBank/DDBJ whole genome shotgun (WGS) entry which is preliminary data.</text>
</comment>
<evidence type="ECO:0000313" key="3">
    <source>
        <dbReference type="Proteomes" id="UP000484988"/>
    </source>
</evidence>
<feature type="transmembrane region" description="Helical" evidence="1">
    <location>
        <begin position="26"/>
        <end position="45"/>
    </location>
</feature>
<reference evidence="2 3" key="1">
    <citation type="submission" date="2020-02" db="EMBL/GenBank/DDBJ databases">
        <title>Whole Genome Shotgun Sequence of Streptomyces sp. strain CWH03.</title>
        <authorList>
            <person name="Dohra H."/>
            <person name="Kodani S."/>
            <person name="Yamamura H."/>
        </authorList>
    </citation>
    <scope>NUCLEOTIDE SEQUENCE [LARGE SCALE GENOMIC DNA]</scope>
    <source>
        <strain evidence="2 3">CWH03</strain>
    </source>
</reference>
<keyword evidence="1" id="KW-0812">Transmembrane</keyword>
<evidence type="ECO:0000313" key="2">
    <source>
        <dbReference type="EMBL" id="GFH34982.1"/>
    </source>
</evidence>
<protein>
    <submittedName>
        <fullName evidence="2">Uncharacterized protein</fullName>
    </submittedName>
</protein>
<dbReference type="AlphaFoldDB" id="A0A6A0AQ50"/>
<keyword evidence="3" id="KW-1185">Reference proteome</keyword>
<gene>
    <name evidence="2" type="ORF">SCWH03_11960</name>
</gene>
<feature type="transmembrane region" description="Helical" evidence="1">
    <location>
        <begin position="51"/>
        <end position="70"/>
    </location>
</feature>
<dbReference type="Proteomes" id="UP000484988">
    <property type="component" value="Unassembled WGS sequence"/>
</dbReference>
<proteinExistence type="predicted"/>
<accession>A0A6A0AQ50</accession>
<dbReference type="EMBL" id="BLLG01000003">
    <property type="protein sequence ID" value="GFH34982.1"/>
    <property type="molecule type" value="Genomic_DNA"/>
</dbReference>
<sequence>MTAEAPASGETPAASPEGMSPRQARLLRIAAASVLLAALAAVLAVRLASRTSVLVVGVYGLAMILCGVVIELSRHGRTRLGTYLLGVGLVTALVADWLLLP</sequence>
<feature type="transmembrane region" description="Helical" evidence="1">
    <location>
        <begin position="82"/>
        <end position="100"/>
    </location>
</feature>
<keyword evidence="1" id="KW-1133">Transmembrane helix</keyword>
<keyword evidence="1" id="KW-0472">Membrane</keyword>
<organism evidence="2 3">
    <name type="scientific">Streptomyces pacificus</name>
    <dbReference type="NCBI Taxonomy" id="2705029"/>
    <lineage>
        <taxon>Bacteria</taxon>
        <taxon>Bacillati</taxon>
        <taxon>Actinomycetota</taxon>
        <taxon>Actinomycetes</taxon>
        <taxon>Kitasatosporales</taxon>
        <taxon>Streptomycetaceae</taxon>
        <taxon>Streptomyces</taxon>
    </lineage>
</organism>